<organism evidence="1 2">
    <name type="scientific">Mycolicibacter kumamotonensis</name>
    <dbReference type="NCBI Taxonomy" id="354243"/>
    <lineage>
        <taxon>Bacteria</taxon>
        <taxon>Bacillati</taxon>
        <taxon>Actinomycetota</taxon>
        <taxon>Actinomycetes</taxon>
        <taxon>Mycobacteriales</taxon>
        <taxon>Mycobacteriaceae</taxon>
        <taxon>Mycolicibacter</taxon>
    </lineage>
</organism>
<dbReference type="EMBL" id="MVHU01000061">
    <property type="protein sequence ID" value="ORA75248.1"/>
    <property type="molecule type" value="Genomic_DNA"/>
</dbReference>
<proteinExistence type="predicted"/>
<name>A0A1X0DSG3_9MYCO</name>
<dbReference type="Proteomes" id="UP000192713">
    <property type="component" value="Unassembled WGS sequence"/>
</dbReference>
<protein>
    <submittedName>
        <fullName evidence="1">Uncharacterized protein</fullName>
    </submittedName>
</protein>
<evidence type="ECO:0000313" key="2">
    <source>
        <dbReference type="Proteomes" id="UP000192713"/>
    </source>
</evidence>
<comment type="caution">
    <text evidence="1">The sequence shown here is derived from an EMBL/GenBank/DDBJ whole genome shotgun (WGS) entry which is preliminary data.</text>
</comment>
<reference evidence="1 2" key="1">
    <citation type="submission" date="2017-02" db="EMBL/GenBank/DDBJ databases">
        <title>The new phylogeny of genus Mycobacterium.</title>
        <authorList>
            <person name="Tortoli E."/>
            <person name="Trovato A."/>
            <person name="Cirillo D.M."/>
        </authorList>
    </citation>
    <scope>NUCLEOTIDE SEQUENCE [LARGE SCALE GENOMIC DNA]</scope>
    <source>
        <strain evidence="1 2">DSM 45093</strain>
    </source>
</reference>
<evidence type="ECO:0000313" key="1">
    <source>
        <dbReference type="EMBL" id="ORA75248.1"/>
    </source>
</evidence>
<gene>
    <name evidence="1" type="ORF">BST28_22130</name>
</gene>
<sequence>MGPELASENEINNGYVDLGDSGTPARDAATARFITDILDWIRRVQPVVDEHQDADPFLRRSVQRFIDDKHLIALDLEPGPLPLSLRTLFSDSVGAYSGPLHVCARLGVTW</sequence>
<accession>A0A1X0DSG3</accession>
<dbReference type="AlphaFoldDB" id="A0A1X0DSG3"/>